<reference evidence="1 3" key="1">
    <citation type="journal article" date="2008" name="Science">
        <title>The Physcomitrella genome reveals evolutionary insights into the conquest of land by plants.</title>
        <authorList>
            <person name="Rensing S."/>
            <person name="Lang D."/>
            <person name="Zimmer A."/>
            <person name="Terry A."/>
            <person name="Salamov A."/>
            <person name="Shapiro H."/>
            <person name="Nishiyama T."/>
            <person name="Perroud P.-F."/>
            <person name="Lindquist E."/>
            <person name="Kamisugi Y."/>
            <person name="Tanahashi T."/>
            <person name="Sakakibara K."/>
            <person name="Fujita T."/>
            <person name="Oishi K."/>
            <person name="Shin-I T."/>
            <person name="Kuroki Y."/>
            <person name="Toyoda A."/>
            <person name="Suzuki Y."/>
            <person name="Hashimoto A."/>
            <person name="Yamaguchi K."/>
            <person name="Sugano A."/>
            <person name="Kohara Y."/>
            <person name="Fujiyama A."/>
            <person name="Anterola A."/>
            <person name="Aoki S."/>
            <person name="Ashton N."/>
            <person name="Barbazuk W.B."/>
            <person name="Barker E."/>
            <person name="Bennetzen J."/>
            <person name="Bezanilla M."/>
            <person name="Blankenship R."/>
            <person name="Cho S.H."/>
            <person name="Dutcher S."/>
            <person name="Estelle M."/>
            <person name="Fawcett J.A."/>
            <person name="Gundlach H."/>
            <person name="Hanada K."/>
            <person name="Heyl A."/>
            <person name="Hicks K.A."/>
            <person name="Hugh J."/>
            <person name="Lohr M."/>
            <person name="Mayer K."/>
            <person name="Melkozernov A."/>
            <person name="Murata T."/>
            <person name="Nelson D."/>
            <person name="Pils B."/>
            <person name="Prigge M."/>
            <person name="Reiss B."/>
            <person name="Renner T."/>
            <person name="Rombauts S."/>
            <person name="Rushton P."/>
            <person name="Sanderfoot A."/>
            <person name="Schween G."/>
            <person name="Shiu S.-H."/>
            <person name="Stueber K."/>
            <person name="Theodoulou F.L."/>
            <person name="Tu H."/>
            <person name="Van de Peer Y."/>
            <person name="Verrier P.J."/>
            <person name="Waters E."/>
            <person name="Wood A."/>
            <person name="Yang L."/>
            <person name="Cove D."/>
            <person name="Cuming A."/>
            <person name="Hasebe M."/>
            <person name="Lucas S."/>
            <person name="Mishler D.B."/>
            <person name="Reski R."/>
            <person name="Grigoriev I."/>
            <person name="Quatrano R.S."/>
            <person name="Boore J.L."/>
        </authorList>
    </citation>
    <scope>NUCLEOTIDE SEQUENCE [LARGE SCALE GENOMIC DNA]</scope>
    <source>
        <strain evidence="2 3">cv. Gransden 2004</strain>
    </source>
</reference>
<organism evidence="1">
    <name type="scientific">Physcomitrium patens</name>
    <name type="common">Spreading-leaved earth moss</name>
    <name type="synonym">Physcomitrella patens</name>
    <dbReference type="NCBI Taxonomy" id="3218"/>
    <lineage>
        <taxon>Eukaryota</taxon>
        <taxon>Viridiplantae</taxon>
        <taxon>Streptophyta</taxon>
        <taxon>Embryophyta</taxon>
        <taxon>Bryophyta</taxon>
        <taxon>Bryophytina</taxon>
        <taxon>Bryopsida</taxon>
        <taxon>Funariidae</taxon>
        <taxon>Funariales</taxon>
        <taxon>Funariaceae</taxon>
        <taxon>Physcomitrium</taxon>
    </lineage>
</organism>
<reference evidence="1 3" key="2">
    <citation type="journal article" date="2018" name="Plant J.">
        <title>The Physcomitrella patens chromosome-scale assembly reveals moss genome structure and evolution.</title>
        <authorList>
            <person name="Lang D."/>
            <person name="Ullrich K.K."/>
            <person name="Murat F."/>
            <person name="Fuchs J."/>
            <person name="Jenkins J."/>
            <person name="Haas F.B."/>
            <person name="Piednoel M."/>
            <person name="Gundlach H."/>
            <person name="Van Bel M."/>
            <person name="Meyberg R."/>
            <person name="Vives C."/>
            <person name="Morata J."/>
            <person name="Symeonidi A."/>
            <person name="Hiss M."/>
            <person name="Muchero W."/>
            <person name="Kamisugi Y."/>
            <person name="Saleh O."/>
            <person name="Blanc G."/>
            <person name="Decker E.L."/>
            <person name="van Gessel N."/>
            <person name="Grimwood J."/>
            <person name="Hayes R.D."/>
            <person name="Graham S.W."/>
            <person name="Gunter L.E."/>
            <person name="McDaniel S.F."/>
            <person name="Hoernstein S.N.W."/>
            <person name="Larsson A."/>
            <person name="Li F.W."/>
            <person name="Perroud P.F."/>
            <person name="Phillips J."/>
            <person name="Ranjan P."/>
            <person name="Rokshar D.S."/>
            <person name="Rothfels C.J."/>
            <person name="Schneider L."/>
            <person name="Shu S."/>
            <person name="Stevenson D.W."/>
            <person name="Thummler F."/>
            <person name="Tillich M."/>
            <person name="Villarreal Aguilar J.C."/>
            <person name="Widiez T."/>
            <person name="Wong G.K."/>
            <person name="Wymore A."/>
            <person name="Zhang Y."/>
            <person name="Zimmer A.D."/>
            <person name="Quatrano R.S."/>
            <person name="Mayer K.F.X."/>
            <person name="Goodstein D."/>
            <person name="Casacuberta J.M."/>
            <person name="Vandepoele K."/>
            <person name="Reski R."/>
            <person name="Cuming A.C."/>
            <person name="Tuskan G.A."/>
            <person name="Maumus F."/>
            <person name="Salse J."/>
            <person name="Schmutz J."/>
            <person name="Rensing S.A."/>
        </authorList>
    </citation>
    <scope>NUCLEOTIDE SEQUENCE [LARGE SCALE GENOMIC DNA]</scope>
    <source>
        <strain evidence="2 3">cv. Gransden 2004</strain>
    </source>
</reference>
<dbReference type="EnsemblPlants" id="Pp3c3_36860V3.1">
    <property type="protein sequence ID" value="Pp3c3_36860V3.1"/>
    <property type="gene ID" value="Pp3c3_36860"/>
</dbReference>
<accession>A0A2K1KXJ5</accession>
<keyword evidence="3" id="KW-1185">Reference proteome</keyword>
<gene>
    <name evidence="1" type="ORF">PHYPA_005486</name>
</gene>
<evidence type="ECO:0000313" key="2">
    <source>
        <dbReference type="EnsemblPlants" id="Pp3c3_36860V3.1"/>
    </source>
</evidence>
<dbReference type="InParanoid" id="A0A2K1KXJ5"/>
<reference evidence="2" key="3">
    <citation type="submission" date="2020-12" db="UniProtKB">
        <authorList>
            <consortium name="EnsemblPlants"/>
        </authorList>
    </citation>
    <scope>IDENTIFICATION</scope>
</reference>
<dbReference type="AlphaFoldDB" id="A0A2K1KXJ5"/>
<sequence>MDQVLFDLSFNIVGLRAVLIQKERNNNNIESNYLFYKREALEAIWAIAHFQPYLYGQ</sequence>
<dbReference type="Proteomes" id="UP000006727">
    <property type="component" value="Chromosome 3"/>
</dbReference>
<evidence type="ECO:0000313" key="3">
    <source>
        <dbReference type="Proteomes" id="UP000006727"/>
    </source>
</evidence>
<dbReference type="EMBL" id="ABEU02000003">
    <property type="protein sequence ID" value="PNR58491.1"/>
    <property type="molecule type" value="Genomic_DNA"/>
</dbReference>
<protein>
    <recommendedName>
        <fullName evidence="4">Reverse transcriptase RNase H-like domain-containing protein</fullName>
    </recommendedName>
</protein>
<proteinExistence type="predicted"/>
<name>A0A2K1KXJ5_PHYPA</name>
<evidence type="ECO:0008006" key="4">
    <source>
        <dbReference type="Google" id="ProtNLM"/>
    </source>
</evidence>
<dbReference type="Gramene" id="Pp3c3_36860V3.1">
    <property type="protein sequence ID" value="Pp3c3_36860V3.1"/>
    <property type="gene ID" value="Pp3c3_36860"/>
</dbReference>
<evidence type="ECO:0000313" key="1">
    <source>
        <dbReference type="EMBL" id="PNR58491.1"/>
    </source>
</evidence>